<keyword evidence="1" id="KW-0472">Membrane</keyword>
<evidence type="ECO:0000313" key="3">
    <source>
        <dbReference type="Proteomes" id="UP000220621"/>
    </source>
</evidence>
<dbReference type="RefSeq" id="WP_098102503.1">
    <property type="nucleotide sequence ID" value="NZ_NUDL01000035.1"/>
</dbReference>
<protein>
    <submittedName>
        <fullName evidence="2">Uncharacterized protein</fullName>
    </submittedName>
</protein>
<feature type="transmembrane region" description="Helical" evidence="1">
    <location>
        <begin position="56"/>
        <end position="72"/>
    </location>
</feature>
<keyword evidence="1" id="KW-0812">Transmembrane</keyword>
<reference evidence="2 3" key="1">
    <citation type="submission" date="2017-09" db="EMBL/GenBank/DDBJ databases">
        <title>Large-scale bioinformatics analysis of Bacillus genomes uncovers conserved roles of natural products in bacterial physiology.</title>
        <authorList>
            <consortium name="Agbiome Team Llc"/>
            <person name="Bleich R.M."/>
            <person name="Grubbs K.J."/>
            <person name="Santa Maria K.C."/>
            <person name="Allen S.E."/>
            <person name="Farag S."/>
            <person name="Shank E.A."/>
            <person name="Bowers A."/>
        </authorList>
    </citation>
    <scope>NUCLEOTIDE SEQUENCE [LARGE SCALE GENOMIC DNA]</scope>
    <source>
        <strain evidence="2 3">AFS010764</strain>
    </source>
</reference>
<dbReference type="Proteomes" id="UP000220621">
    <property type="component" value="Unassembled WGS sequence"/>
</dbReference>
<dbReference type="EMBL" id="NUDL01000035">
    <property type="protein sequence ID" value="PEM55835.1"/>
    <property type="molecule type" value="Genomic_DNA"/>
</dbReference>
<keyword evidence="1" id="KW-1133">Transmembrane helix</keyword>
<accession>A0A2A8BP82</accession>
<dbReference type="AlphaFoldDB" id="A0A2A8BP82"/>
<proteinExistence type="predicted"/>
<evidence type="ECO:0000256" key="1">
    <source>
        <dbReference type="SAM" id="Phobius"/>
    </source>
</evidence>
<comment type="caution">
    <text evidence="2">The sequence shown here is derived from an EMBL/GenBank/DDBJ whole genome shotgun (WGS) entry which is preliminary data.</text>
</comment>
<sequence>MAGEMSHFMKDLYPNMGFQNTTYQTIPEAEDQQALVDDQKIAEESGKMENKAGHKNIMLGIVLILIIMFVLGKV</sequence>
<organism evidence="2 3">
    <name type="scientific">Bacillus wiedmannii</name>
    <dbReference type="NCBI Taxonomy" id="1890302"/>
    <lineage>
        <taxon>Bacteria</taxon>
        <taxon>Bacillati</taxon>
        <taxon>Bacillota</taxon>
        <taxon>Bacilli</taxon>
        <taxon>Bacillales</taxon>
        <taxon>Bacillaceae</taxon>
        <taxon>Bacillus</taxon>
        <taxon>Bacillus cereus group</taxon>
    </lineage>
</organism>
<name>A0A2A8BP82_9BACI</name>
<gene>
    <name evidence="2" type="ORF">CN611_13260</name>
</gene>
<evidence type="ECO:0000313" key="2">
    <source>
        <dbReference type="EMBL" id="PEM55835.1"/>
    </source>
</evidence>